<dbReference type="GeneID" id="5879032"/>
<dbReference type="KEGG" id="edi:EDI_251520"/>
<dbReference type="OMA" id="DTHEDKE"/>
<evidence type="ECO:0000256" key="1">
    <source>
        <dbReference type="SAM" id="Coils"/>
    </source>
</evidence>
<evidence type="ECO:0000313" key="3">
    <source>
        <dbReference type="EMBL" id="EDR29716.1"/>
    </source>
</evidence>
<keyword evidence="4" id="KW-1185">Reference proteome</keyword>
<feature type="region of interest" description="Disordered" evidence="2">
    <location>
        <begin position="465"/>
        <end position="510"/>
    </location>
</feature>
<sequence>MITINTELYKSCVFDMNSIVHQLDALIDMTKEYGEYYQGRGTLEIEYGKKLLGLTTYLNTPSFGKEDPKKFLQTGMKNYIELLDTSNTKRAEEKYNIGKKFIEEVATPLFSLAKEIDTQKKKIVNETFRKVKIYEDVVSFALRCEGHYLNVLKDMKDLIKKINETNDSKLVPKYNKMNQQYSIIKKDYENSVTKASECYDLLYGQEMVETVRQCYELMTYHNDEIINIFKRAHQIYLNIGINETEFNSITSDGLKTLDNKTDVKEFFESIIGHNEKSKIILKTEELTPLQVEVPKESQKKWGFGSIKSSIVSGMSSLTTMVNESIQNPPTGLSANWTNPVLTTPIYSFGKKKESKKEIHDSKEEVIQEVTNIKEQNEVNNIKEQNEIIQEEKQKQNNQEEGNIVVIEKEIKVESEVVAEMVSNEAPQIVEVKETKNEIMIPVKEEEKKDEIVLGSTSIMEGVLTKEESEDSELVVVPATDNGLSKEEDNDEEEEDEELLEEEDEPINTFI</sequence>
<dbReference type="OrthoDB" id="31697at2759"/>
<dbReference type="VEuPathDB" id="AmoebaDB:EDI_251520"/>
<dbReference type="InterPro" id="IPR027267">
    <property type="entry name" value="AH/BAR_dom_sf"/>
</dbReference>
<organism evidence="4">
    <name type="scientific">Entamoeba dispar (strain ATCC PRA-260 / SAW760)</name>
    <dbReference type="NCBI Taxonomy" id="370354"/>
    <lineage>
        <taxon>Eukaryota</taxon>
        <taxon>Amoebozoa</taxon>
        <taxon>Evosea</taxon>
        <taxon>Archamoebae</taxon>
        <taxon>Mastigamoebida</taxon>
        <taxon>Entamoebidae</taxon>
        <taxon>Entamoeba</taxon>
    </lineage>
</organism>
<dbReference type="AlphaFoldDB" id="B0E6X5"/>
<dbReference type="EMBL" id="DS547933">
    <property type="protein sequence ID" value="EDR29716.1"/>
    <property type="molecule type" value="Genomic_DNA"/>
</dbReference>
<evidence type="ECO:0000313" key="4">
    <source>
        <dbReference type="Proteomes" id="UP000008076"/>
    </source>
</evidence>
<gene>
    <name evidence="3" type="ORF">EDI_251520</name>
</gene>
<feature type="compositionally biased region" description="Acidic residues" evidence="2">
    <location>
        <begin position="487"/>
        <end position="510"/>
    </location>
</feature>
<name>B0E6X5_ENTDS</name>
<dbReference type="Gene3D" id="1.20.1270.60">
    <property type="entry name" value="Arfaptin homology (AH) domain/BAR domain"/>
    <property type="match status" value="1"/>
</dbReference>
<reference evidence="4" key="1">
    <citation type="submission" date="2007-12" db="EMBL/GenBank/DDBJ databases">
        <title>Annotation of Entamoeba dispar SAW760.</title>
        <authorList>
            <person name="Lorenzi H."/>
            <person name="Inman J."/>
            <person name="Schobel S."/>
            <person name="Amedeo P."/>
            <person name="Caler E."/>
        </authorList>
    </citation>
    <scope>NUCLEOTIDE SEQUENCE [LARGE SCALE GENOMIC DNA]</scope>
    <source>
        <strain evidence="4">ATCC PRA-260 / SAW760</strain>
    </source>
</reference>
<evidence type="ECO:0000256" key="2">
    <source>
        <dbReference type="SAM" id="MobiDB-lite"/>
    </source>
</evidence>
<dbReference type="eggNOG" id="ENOG502RFUK">
    <property type="taxonomic scope" value="Eukaryota"/>
</dbReference>
<dbReference type="Proteomes" id="UP000008076">
    <property type="component" value="Unassembled WGS sequence"/>
</dbReference>
<feature type="coiled-coil region" evidence="1">
    <location>
        <begin position="371"/>
        <end position="409"/>
    </location>
</feature>
<proteinExistence type="predicted"/>
<accession>B0E6X5</accession>
<dbReference type="SUPFAM" id="SSF103657">
    <property type="entry name" value="BAR/IMD domain-like"/>
    <property type="match status" value="1"/>
</dbReference>
<keyword evidence="1" id="KW-0175">Coiled coil</keyword>
<dbReference type="RefSeq" id="XP_001734135.1">
    <property type="nucleotide sequence ID" value="XM_001734083.1"/>
</dbReference>
<protein>
    <submittedName>
        <fullName evidence="3">Uncharacterized protein</fullName>
    </submittedName>
</protein>